<dbReference type="AlphaFoldDB" id="A0A3B3QU59"/>
<dbReference type="CDD" id="cd01650">
    <property type="entry name" value="RT_nLTR_like"/>
    <property type="match status" value="1"/>
</dbReference>
<keyword evidence="3" id="KW-1185">Reference proteome</keyword>
<dbReference type="InterPro" id="IPR043502">
    <property type="entry name" value="DNA/RNA_pol_sf"/>
</dbReference>
<accession>A0A3B3QU59</accession>
<reference evidence="2" key="2">
    <citation type="submission" date="2025-09" db="UniProtKB">
        <authorList>
            <consortium name="Ensembl"/>
        </authorList>
    </citation>
    <scope>IDENTIFICATION</scope>
</reference>
<dbReference type="SUPFAM" id="SSF56672">
    <property type="entry name" value="DNA/RNA polymerases"/>
    <property type="match status" value="1"/>
</dbReference>
<dbReference type="PANTHER" id="PTHR33332">
    <property type="entry name" value="REVERSE TRANSCRIPTASE DOMAIN-CONTAINING PROTEIN"/>
    <property type="match status" value="1"/>
</dbReference>
<dbReference type="InterPro" id="IPR000477">
    <property type="entry name" value="RT_dom"/>
</dbReference>
<name>A0A3B3QU59_9TELE</name>
<evidence type="ECO:0000259" key="1">
    <source>
        <dbReference type="PROSITE" id="PS50878"/>
    </source>
</evidence>
<reference evidence="2" key="1">
    <citation type="submission" date="2025-08" db="UniProtKB">
        <authorList>
            <consortium name="Ensembl"/>
        </authorList>
    </citation>
    <scope>IDENTIFICATION</scope>
</reference>
<evidence type="ECO:0000313" key="2">
    <source>
        <dbReference type="Ensembl" id="ENSPKIP00000010152.1"/>
    </source>
</evidence>
<evidence type="ECO:0000313" key="3">
    <source>
        <dbReference type="Proteomes" id="UP000261540"/>
    </source>
</evidence>
<dbReference type="Proteomes" id="UP000261540">
    <property type="component" value="Unplaced"/>
</dbReference>
<dbReference type="Pfam" id="PF00078">
    <property type="entry name" value="RVT_1"/>
    <property type="match status" value="1"/>
</dbReference>
<organism evidence="2 3">
    <name type="scientific">Paramormyrops kingsleyae</name>
    <dbReference type="NCBI Taxonomy" id="1676925"/>
    <lineage>
        <taxon>Eukaryota</taxon>
        <taxon>Metazoa</taxon>
        <taxon>Chordata</taxon>
        <taxon>Craniata</taxon>
        <taxon>Vertebrata</taxon>
        <taxon>Euteleostomi</taxon>
        <taxon>Actinopterygii</taxon>
        <taxon>Neopterygii</taxon>
        <taxon>Teleostei</taxon>
        <taxon>Osteoglossocephala</taxon>
        <taxon>Osteoglossomorpha</taxon>
        <taxon>Osteoglossiformes</taxon>
        <taxon>Mormyridae</taxon>
        <taxon>Paramormyrops</taxon>
    </lineage>
</organism>
<proteinExistence type="predicted"/>
<protein>
    <recommendedName>
        <fullName evidence="1">Reverse transcriptase domain-containing protein</fullName>
    </recommendedName>
</protein>
<dbReference type="STRING" id="1676925.ENSPKIP00000010152"/>
<feature type="domain" description="Reverse transcriptase" evidence="1">
    <location>
        <begin position="149"/>
        <end position="424"/>
    </location>
</feature>
<dbReference type="PROSITE" id="PS50878">
    <property type="entry name" value="RT_POL"/>
    <property type="match status" value="1"/>
</dbReference>
<dbReference type="Ensembl" id="ENSPKIT00000034275.1">
    <property type="protein sequence ID" value="ENSPKIP00000010152.1"/>
    <property type="gene ID" value="ENSPKIG00000024981.1"/>
</dbReference>
<sequence length="570" mass="63988">MKESLSKYRQALMTARSVYLSRLIDRNKTNPKFLFESVARLTHNSTLNLQVPQALNSDEFIKFFKGKITKIRQTIQCTSLATNGCQPPASLMPINNETFESFIPIKHSELLSLISSCKSSTSLVDPIPTKFFKEIVPQISNTLLNVSNSSLKLGYVPKPFKMAVIRPVLKKPKLEPSVLGNYRPISNLPFISNIMEKVVVRQLSSFLQKNNTNELYQSGFRPNHSTETALVKVMNDLLMASDRGLISLLVLLDLTAAFDTVDHNILLDRLEGVVGITGTALSWFRSYLTDRYQYAHVNNESSKATKVTYGVPQGSVLSPLLFTLYMLPLGNIIRNHGVGFHCYADDTQLYISVNPDDTSLLSRLEDCLLDIRCCMAKNFLMLNTEKTEVLVIGPKAARNKFHHRSISGLPTQPNTVVRNLGLLVDSDLCFDAHIRSITRTVFYHLRNIAKLRKMVSLCDAEKLIHAFVTSRLDYCNALLSGYPSGSLHKLQLVQNAAARVLTNTKKFDHITPVLSSLHWLPVKSRTDYKILLLTYKALNGLAPEYLSDLLTSYNPPRLLRSQGAGYLYLG</sequence>
<dbReference type="GeneTree" id="ENSGT01140000282554"/>